<proteinExistence type="inferred from homology"/>
<evidence type="ECO:0000256" key="3">
    <source>
        <dbReference type="ARBA" id="ARBA00022691"/>
    </source>
</evidence>
<evidence type="ECO:0000259" key="7">
    <source>
        <dbReference type="Pfam" id="PF17827"/>
    </source>
</evidence>
<dbReference type="InterPro" id="IPR004556">
    <property type="entry name" value="HemK-like"/>
</dbReference>
<dbReference type="EC" id="2.1.1.297" evidence="5"/>
<feature type="binding site" evidence="5">
    <location>
        <begin position="184"/>
        <end position="187"/>
    </location>
    <ligand>
        <name>substrate</name>
    </ligand>
</feature>
<name>X7EHP6_9RHOB</name>
<dbReference type="PANTHER" id="PTHR18895">
    <property type="entry name" value="HEMK METHYLTRANSFERASE"/>
    <property type="match status" value="1"/>
</dbReference>
<dbReference type="EMBL" id="JALZ01000009">
    <property type="protein sequence ID" value="ETX14668.1"/>
    <property type="molecule type" value="Genomic_DNA"/>
</dbReference>
<feature type="binding site" evidence="5">
    <location>
        <position position="139"/>
    </location>
    <ligand>
        <name>S-adenosyl-L-methionine</name>
        <dbReference type="ChEBI" id="CHEBI:59789"/>
    </ligand>
</feature>
<evidence type="ECO:0000313" key="8">
    <source>
        <dbReference type="EMBL" id="ETX14668.1"/>
    </source>
</evidence>
<dbReference type="InterPro" id="IPR029063">
    <property type="entry name" value="SAM-dependent_MTases_sf"/>
</dbReference>
<dbReference type="eggNOG" id="COG2890">
    <property type="taxonomic scope" value="Bacteria"/>
</dbReference>
<keyword evidence="3 5" id="KW-0949">S-adenosyl-L-methionine</keyword>
<dbReference type="InterPro" id="IPR007848">
    <property type="entry name" value="Small_mtfrase_dom"/>
</dbReference>
<keyword evidence="9" id="KW-1185">Reference proteome</keyword>
<comment type="similarity">
    <text evidence="5">Belongs to the protein N5-glutamine methyltransferase family. PrmC subfamily.</text>
</comment>
<evidence type="ECO:0000259" key="6">
    <source>
        <dbReference type="Pfam" id="PF05175"/>
    </source>
</evidence>
<dbReference type="PATRIC" id="fig|1449350.3.peg.2177"/>
<accession>X7EHP6</accession>
<dbReference type="GO" id="GO:0102559">
    <property type="term" value="F:peptide chain release factor N(5)-glutamine methyltransferase activity"/>
    <property type="evidence" value="ECO:0007669"/>
    <property type="project" value="UniProtKB-EC"/>
</dbReference>
<dbReference type="OrthoDB" id="9800643at2"/>
<dbReference type="Proteomes" id="UP000022447">
    <property type="component" value="Unassembled WGS sequence"/>
</dbReference>
<evidence type="ECO:0000256" key="5">
    <source>
        <dbReference type="HAMAP-Rule" id="MF_02126"/>
    </source>
</evidence>
<dbReference type="NCBIfam" id="TIGR00536">
    <property type="entry name" value="hemK_fam"/>
    <property type="match status" value="1"/>
</dbReference>
<dbReference type="Pfam" id="PF17827">
    <property type="entry name" value="PrmC_N"/>
    <property type="match status" value="1"/>
</dbReference>
<dbReference type="PROSITE" id="PS00092">
    <property type="entry name" value="N6_MTASE"/>
    <property type="match status" value="1"/>
</dbReference>
<dbReference type="GO" id="GO:0032259">
    <property type="term" value="P:methylation"/>
    <property type="evidence" value="ECO:0007669"/>
    <property type="project" value="UniProtKB-KW"/>
</dbReference>
<comment type="caution">
    <text evidence="8">The sequence shown here is derived from an EMBL/GenBank/DDBJ whole genome shotgun (WGS) entry which is preliminary data.</text>
</comment>
<protein>
    <recommendedName>
        <fullName evidence="5">Release factor glutamine methyltransferase</fullName>
        <shortName evidence="5">RF MTase</shortName>
        <ecNumber evidence="5">2.1.1.297</ecNumber>
    </recommendedName>
    <alternativeName>
        <fullName evidence="5">N5-glutamine methyltransferase PrmC</fullName>
    </alternativeName>
    <alternativeName>
        <fullName evidence="5">Protein-(glutamine-N5) MTase PrmC</fullName>
    </alternativeName>
    <alternativeName>
        <fullName evidence="5">Protein-glutamine N-methyltransferase PrmC</fullName>
    </alternativeName>
</protein>
<dbReference type="InterPro" id="IPR050320">
    <property type="entry name" value="N5-glutamine_MTase"/>
</dbReference>
<evidence type="ECO:0000313" key="9">
    <source>
        <dbReference type="Proteomes" id="UP000022447"/>
    </source>
</evidence>
<feature type="binding site" evidence="5">
    <location>
        <position position="168"/>
    </location>
    <ligand>
        <name>S-adenosyl-L-methionine</name>
        <dbReference type="ChEBI" id="CHEBI:59789"/>
    </ligand>
</feature>
<dbReference type="STRING" id="1449350.OCH239_21935"/>
<dbReference type="Pfam" id="PF05175">
    <property type="entry name" value="MTS"/>
    <property type="match status" value="1"/>
</dbReference>
<dbReference type="RefSeq" id="WP_037262131.1">
    <property type="nucleotide sequence ID" value="NZ_JALZ01000009.1"/>
</dbReference>
<feature type="binding site" evidence="5">
    <location>
        <position position="184"/>
    </location>
    <ligand>
        <name>S-adenosyl-L-methionine</name>
        <dbReference type="ChEBI" id="CHEBI:59789"/>
    </ligand>
</feature>
<dbReference type="CDD" id="cd02440">
    <property type="entry name" value="AdoMet_MTases"/>
    <property type="match status" value="1"/>
</dbReference>
<dbReference type="SUPFAM" id="SSF53335">
    <property type="entry name" value="S-adenosyl-L-methionine-dependent methyltransferases"/>
    <property type="match status" value="1"/>
</dbReference>
<dbReference type="AlphaFoldDB" id="X7EHP6"/>
<dbReference type="PANTHER" id="PTHR18895:SF74">
    <property type="entry name" value="MTRF1L RELEASE FACTOR GLUTAMINE METHYLTRANSFERASE"/>
    <property type="match status" value="1"/>
</dbReference>
<dbReference type="HAMAP" id="MF_02126">
    <property type="entry name" value="RF_methyltr_PrmC"/>
    <property type="match status" value="1"/>
</dbReference>
<dbReference type="InterPro" id="IPR019874">
    <property type="entry name" value="RF_methyltr_PrmC"/>
</dbReference>
<dbReference type="Gene3D" id="3.40.50.150">
    <property type="entry name" value="Vaccinia Virus protein VP39"/>
    <property type="match status" value="1"/>
</dbReference>
<comment type="function">
    <text evidence="5">Methylates the class 1 translation termination release factors RF1/PrfA and RF2/PrfB on the glutamine residue of the universally conserved GGQ motif.</text>
</comment>
<dbReference type="InterPro" id="IPR040758">
    <property type="entry name" value="PrmC_N"/>
</dbReference>
<evidence type="ECO:0000256" key="4">
    <source>
        <dbReference type="ARBA" id="ARBA00048391"/>
    </source>
</evidence>
<dbReference type="GO" id="GO:0003676">
    <property type="term" value="F:nucleic acid binding"/>
    <property type="evidence" value="ECO:0007669"/>
    <property type="project" value="InterPro"/>
</dbReference>
<dbReference type="NCBIfam" id="TIGR03534">
    <property type="entry name" value="RF_mod_PrmC"/>
    <property type="match status" value="1"/>
</dbReference>
<evidence type="ECO:0000256" key="1">
    <source>
        <dbReference type="ARBA" id="ARBA00022603"/>
    </source>
</evidence>
<dbReference type="InterPro" id="IPR002052">
    <property type="entry name" value="DNA_methylase_N6_adenine_CS"/>
</dbReference>
<reference evidence="8 9" key="1">
    <citation type="submission" date="2014-01" db="EMBL/GenBank/DDBJ databases">
        <title>Roseivivax halodurans JCM 10272 Genome Sequencing.</title>
        <authorList>
            <person name="Lai Q."/>
            <person name="Li G."/>
            <person name="Shao Z."/>
        </authorList>
    </citation>
    <scope>NUCLEOTIDE SEQUENCE [LARGE SCALE GENOMIC DNA]</scope>
    <source>
        <strain evidence="8 9">JCM 10272</strain>
    </source>
</reference>
<keyword evidence="2 5" id="KW-0808">Transferase</keyword>
<dbReference type="Gene3D" id="1.10.8.10">
    <property type="entry name" value="DNA helicase RuvA subunit, C-terminal domain"/>
    <property type="match status" value="1"/>
</dbReference>
<evidence type="ECO:0000256" key="2">
    <source>
        <dbReference type="ARBA" id="ARBA00022679"/>
    </source>
</evidence>
<keyword evidence="1 5" id="KW-0489">Methyltransferase</keyword>
<feature type="domain" description="Methyltransferase small" evidence="6">
    <location>
        <begin position="99"/>
        <end position="191"/>
    </location>
</feature>
<gene>
    <name evidence="5" type="primary">prmC</name>
    <name evidence="8" type="ORF">OCH239_21935</name>
</gene>
<sequence>MTGSEAIALAVPRLTFAGVPEPARDARRLLAHALGIAPDRLTLVLCDEVPEEIATQFDHLVARRAAREPVSHLTGLRSFWGREFEVTRDVLDPRPETETLIAAALAAPFGRVLDLGTGSGCILLSLLAERGGATGVGTDLSPKALAVARLNAWRHGLEDRATLREGSWTGPLAPEERFDLVVSNPPYIAAAEMGGLAPEVRDHEPALALTDGDDGLTAYRAIADAAPEHMVPSARLLLEIGASQRDDVTSILRIAGFRDVATQTDMDGRSRVVTAIWPGSQGD</sequence>
<feature type="domain" description="Release factor glutamine methyltransferase N-terminal" evidence="7">
    <location>
        <begin position="5"/>
        <end position="75"/>
    </location>
</feature>
<comment type="catalytic activity">
    <reaction evidence="4 5">
        <text>L-glutaminyl-[peptide chain release factor] + S-adenosyl-L-methionine = N(5)-methyl-L-glutaminyl-[peptide chain release factor] + S-adenosyl-L-homocysteine + H(+)</text>
        <dbReference type="Rhea" id="RHEA:42896"/>
        <dbReference type="Rhea" id="RHEA-COMP:10271"/>
        <dbReference type="Rhea" id="RHEA-COMP:10272"/>
        <dbReference type="ChEBI" id="CHEBI:15378"/>
        <dbReference type="ChEBI" id="CHEBI:30011"/>
        <dbReference type="ChEBI" id="CHEBI:57856"/>
        <dbReference type="ChEBI" id="CHEBI:59789"/>
        <dbReference type="ChEBI" id="CHEBI:61891"/>
        <dbReference type="EC" id="2.1.1.297"/>
    </reaction>
</comment>
<organism evidence="8 9">
    <name type="scientific">Roseivivax halodurans JCM 10272</name>
    <dbReference type="NCBI Taxonomy" id="1449350"/>
    <lineage>
        <taxon>Bacteria</taxon>
        <taxon>Pseudomonadati</taxon>
        <taxon>Pseudomonadota</taxon>
        <taxon>Alphaproteobacteria</taxon>
        <taxon>Rhodobacterales</taxon>
        <taxon>Roseobacteraceae</taxon>
        <taxon>Roseivivax</taxon>
    </lineage>
</organism>
<feature type="binding site" evidence="5">
    <location>
        <begin position="116"/>
        <end position="120"/>
    </location>
    <ligand>
        <name>S-adenosyl-L-methionine</name>
        <dbReference type="ChEBI" id="CHEBI:59789"/>
    </ligand>
</feature>